<reference evidence="2 3" key="1">
    <citation type="submission" date="2023-10" db="EMBL/GenBank/DDBJ databases">
        <title>Chromosome-scale genome assembly provides insights into flower coloration mechanisms of Canna indica.</title>
        <authorList>
            <person name="Li C."/>
        </authorList>
    </citation>
    <scope>NUCLEOTIDE SEQUENCE [LARGE SCALE GENOMIC DNA]</scope>
    <source>
        <tissue evidence="2">Flower</tissue>
    </source>
</reference>
<accession>A0AAQ3JW70</accession>
<evidence type="ECO:0000313" key="3">
    <source>
        <dbReference type="Proteomes" id="UP001327560"/>
    </source>
</evidence>
<feature type="compositionally biased region" description="Basic residues" evidence="1">
    <location>
        <begin position="45"/>
        <end position="55"/>
    </location>
</feature>
<dbReference type="Proteomes" id="UP001327560">
    <property type="component" value="Chromosome 2"/>
</dbReference>
<proteinExistence type="predicted"/>
<dbReference type="EMBL" id="CP136891">
    <property type="protein sequence ID" value="WOK97306.1"/>
    <property type="molecule type" value="Genomic_DNA"/>
</dbReference>
<feature type="region of interest" description="Disordered" evidence="1">
    <location>
        <begin position="1"/>
        <end position="61"/>
    </location>
</feature>
<dbReference type="AlphaFoldDB" id="A0AAQ3JW70"/>
<evidence type="ECO:0000313" key="2">
    <source>
        <dbReference type="EMBL" id="WOK97306.1"/>
    </source>
</evidence>
<protein>
    <submittedName>
        <fullName evidence="2">Uncharacterized protein</fullName>
    </submittedName>
</protein>
<sequence>MPSAPPPRKFPPHSMRNASVRCARDSDEEADEKIQRCQGGDGGRRQRGQRRRRWRRGGDRR</sequence>
<name>A0AAQ3JW70_9LILI</name>
<organism evidence="2 3">
    <name type="scientific">Canna indica</name>
    <name type="common">Indian-shot</name>
    <dbReference type="NCBI Taxonomy" id="4628"/>
    <lineage>
        <taxon>Eukaryota</taxon>
        <taxon>Viridiplantae</taxon>
        <taxon>Streptophyta</taxon>
        <taxon>Embryophyta</taxon>
        <taxon>Tracheophyta</taxon>
        <taxon>Spermatophyta</taxon>
        <taxon>Magnoliopsida</taxon>
        <taxon>Liliopsida</taxon>
        <taxon>Zingiberales</taxon>
        <taxon>Cannaceae</taxon>
        <taxon>Canna</taxon>
    </lineage>
</organism>
<gene>
    <name evidence="2" type="ORF">Cni_G06014</name>
</gene>
<evidence type="ECO:0000256" key="1">
    <source>
        <dbReference type="SAM" id="MobiDB-lite"/>
    </source>
</evidence>
<keyword evidence="3" id="KW-1185">Reference proteome</keyword>